<feature type="region of interest" description="Disordered" evidence="1">
    <location>
        <begin position="259"/>
        <end position="358"/>
    </location>
</feature>
<gene>
    <name evidence="2" type="primary">39</name>
    <name evidence="2" type="ORF">PHIT46-1_39</name>
</gene>
<organism evidence="2 3">
    <name type="scientific">Mycobacterium phage phiT46-1</name>
    <dbReference type="NCBI Taxonomy" id="2775045"/>
    <lineage>
        <taxon>Viruses</taxon>
        <taxon>Duplodnaviria</taxon>
        <taxon>Heunggongvirae</taxon>
        <taxon>Uroviricota</taxon>
        <taxon>Caudoviricetes</taxon>
        <taxon>Mycoabscvirus</taxon>
        <taxon>Mycoabscvirus phiT46-1</taxon>
    </lineage>
</organism>
<dbReference type="KEGG" id="vg:63911396"/>
<accession>A0A7T1TTJ3</accession>
<evidence type="ECO:0000313" key="3">
    <source>
        <dbReference type="Proteomes" id="UP000594984"/>
    </source>
</evidence>
<dbReference type="RefSeq" id="YP_010050662.1">
    <property type="nucleotide sequence ID" value="NC_054432.1"/>
</dbReference>
<proteinExistence type="predicted"/>
<name>A0A7T1TTJ3_9CAUD</name>
<feature type="compositionally biased region" description="Basic residues" evidence="1">
    <location>
        <begin position="347"/>
        <end position="358"/>
    </location>
</feature>
<dbReference type="EMBL" id="MW353181">
    <property type="protein sequence ID" value="QPP19673.1"/>
    <property type="molecule type" value="Genomic_DNA"/>
</dbReference>
<evidence type="ECO:0000256" key="1">
    <source>
        <dbReference type="SAM" id="MobiDB-lite"/>
    </source>
</evidence>
<feature type="compositionally biased region" description="Basic and acidic residues" evidence="1">
    <location>
        <begin position="295"/>
        <end position="308"/>
    </location>
</feature>
<reference evidence="2 3" key="1">
    <citation type="submission" date="2020-12" db="EMBL/GenBank/DDBJ databases">
        <authorList>
            <person name="Amarh E.D."/>
            <person name="Dedrick R.M."/>
            <person name="Garlena R.A."/>
            <person name="Russell D.A."/>
            <person name="Jacobs-Sera D."/>
            <person name="Hatfull G.F."/>
        </authorList>
    </citation>
    <scope>NUCLEOTIDE SEQUENCE [LARGE SCALE GENOMIC DNA]</scope>
</reference>
<protein>
    <recommendedName>
        <fullName evidence="4">Immunity repressor</fullName>
    </recommendedName>
</protein>
<evidence type="ECO:0008006" key="4">
    <source>
        <dbReference type="Google" id="ProtNLM"/>
    </source>
</evidence>
<feature type="region of interest" description="Disordered" evidence="1">
    <location>
        <begin position="107"/>
        <end position="141"/>
    </location>
</feature>
<dbReference type="Proteomes" id="UP000594984">
    <property type="component" value="Segment"/>
</dbReference>
<evidence type="ECO:0000313" key="2">
    <source>
        <dbReference type="EMBL" id="QPP19673.1"/>
    </source>
</evidence>
<keyword evidence="3" id="KW-1185">Reference proteome</keyword>
<sequence>MQVSEPTQPPEAELIERLRTQFRPKLSVRSAARAADMSDSRWRQIIKGYRQETADLRVPVRAPAVTLARMALVVGATADELRDVGREDAVEELQDLIQQKESARRTAARLRQAAGLPAQEGDPPLPPREIRRRPDPNLGVGPDGEFLSAEAVFAEWVQARNRMLNLVLGYARARAIPFAKAQSELDAVQQMTNDVTYGRPWTPPWDPGAEFDEEDEPWRAHWWWEPDGVAAAERLGLEPSKWMLGPTVGRDVTSIEDLRRPSSPQANEDQDADPAIGSGGLFRGAQRAAESNLGHARDPVETENRDSSTEIGQSSPAKGREGDEVSEGASGDPISRLAQSGPDIHQRKTAKRGERQHR</sequence>
<dbReference type="GeneID" id="63911396"/>